<dbReference type="InterPro" id="IPR026010">
    <property type="entry name" value="NSP1/NUP62"/>
</dbReference>
<dbReference type="GO" id="GO:0006405">
    <property type="term" value="P:RNA export from nucleus"/>
    <property type="evidence" value="ECO:0007669"/>
    <property type="project" value="TreeGrafter"/>
</dbReference>
<evidence type="ECO:0000313" key="1">
    <source>
        <dbReference type="EMBL" id="KAF5093036.1"/>
    </source>
</evidence>
<dbReference type="EMBL" id="QQZK01000367">
    <property type="protein sequence ID" value="KAF5093036.1"/>
    <property type="molecule type" value="Genomic_DNA"/>
</dbReference>
<dbReference type="AlphaFoldDB" id="A0A9P5FZM9"/>
<evidence type="ECO:0000313" key="2">
    <source>
        <dbReference type="Proteomes" id="UP000750522"/>
    </source>
</evidence>
<dbReference type="GO" id="GO:0044613">
    <property type="term" value="C:nuclear pore central transport channel"/>
    <property type="evidence" value="ECO:0007669"/>
    <property type="project" value="TreeGrafter"/>
</dbReference>
<comment type="caution">
    <text evidence="1">The sequence shown here is derived from an EMBL/GenBank/DDBJ whole genome shotgun (WGS) entry which is preliminary data.</text>
</comment>
<reference evidence="1" key="1">
    <citation type="journal article" date="2020" name="Front. Microbiol.">
        <title>Phenotypic and Genetic Characterization of the Cheese Ripening Yeast Geotrichum candidum.</title>
        <authorList>
            <person name="Perkins V."/>
            <person name="Vignola S."/>
            <person name="Lessard M.H."/>
            <person name="Plante P.L."/>
            <person name="Corbeil J."/>
            <person name="Dugat-Bony E."/>
            <person name="Frenette M."/>
            <person name="Labrie S."/>
        </authorList>
    </citation>
    <scope>NUCLEOTIDE SEQUENCE</scope>
    <source>
        <strain evidence="1">LMA-70</strain>
    </source>
</reference>
<reference evidence="1" key="2">
    <citation type="submission" date="2020-01" db="EMBL/GenBank/DDBJ databases">
        <authorList>
            <person name="Perkins V."/>
            <person name="Lessard M.-H."/>
            <person name="Dugat-Bony E."/>
            <person name="Frenette M."/>
            <person name="Labrie S."/>
        </authorList>
    </citation>
    <scope>NUCLEOTIDE SEQUENCE</scope>
    <source>
        <strain evidence="1">LMA-70</strain>
    </source>
</reference>
<dbReference type="GO" id="GO:0006606">
    <property type="term" value="P:protein import into nucleus"/>
    <property type="evidence" value="ECO:0007669"/>
    <property type="project" value="TreeGrafter"/>
</dbReference>
<gene>
    <name evidence="1" type="ORF">DV451_005184</name>
</gene>
<dbReference type="PANTHER" id="PTHR12084:SF0">
    <property type="entry name" value="NUCLEAR PORE GLYCOPROTEIN P62"/>
    <property type="match status" value="1"/>
</dbReference>
<dbReference type="PANTHER" id="PTHR12084">
    <property type="entry name" value="NUCLEAR PORE GLYCOPROTEIN P62-RELATED"/>
    <property type="match status" value="1"/>
</dbReference>
<organism evidence="1 2">
    <name type="scientific">Geotrichum candidum</name>
    <name type="common">Oospora lactis</name>
    <name type="synonym">Dipodascus geotrichum</name>
    <dbReference type="NCBI Taxonomy" id="1173061"/>
    <lineage>
        <taxon>Eukaryota</taxon>
        <taxon>Fungi</taxon>
        <taxon>Dikarya</taxon>
        <taxon>Ascomycota</taxon>
        <taxon>Saccharomycotina</taxon>
        <taxon>Dipodascomycetes</taxon>
        <taxon>Dipodascales</taxon>
        <taxon>Dipodascaceae</taxon>
        <taxon>Geotrichum</taxon>
    </lineage>
</organism>
<dbReference type="Proteomes" id="UP000750522">
    <property type="component" value="Unassembled WGS sequence"/>
</dbReference>
<name>A0A9P5FZM9_GEOCN</name>
<sequence>DDVEALLDNYEAQAAEFLSDLAGPDGLQPVDQEREKSYRLAEDLNEKLESMSGNLTNVIKEMNTVQSELANANPDDALTQIVKVLNSHLSSLQWIDSHTTELQEKLDQIQQLESVSHESVESANRVFGSRYRN</sequence>
<feature type="non-terminal residue" evidence="1">
    <location>
        <position position="1"/>
    </location>
</feature>
<protein>
    <submittedName>
        <fullName evidence="1">Uncharacterized protein</fullName>
    </submittedName>
</protein>
<dbReference type="GO" id="GO:0017056">
    <property type="term" value="F:structural constituent of nuclear pore"/>
    <property type="evidence" value="ECO:0007669"/>
    <property type="project" value="InterPro"/>
</dbReference>
<proteinExistence type="predicted"/>
<dbReference type="GO" id="GO:0005543">
    <property type="term" value="F:phospholipid binding"/>
    <property type="evidence" value="ECO:0007669"/>
    <property type="project" value="TreeGrafter"/>
</dbReference>
<accession>A0A9P5FZM9</accession>